<evidence type="ECO:0000256" key="1">
    <source>
        <dbReference type="SAM" id="MobiDB-lite"/>
    </source>
</evidence>
<dbReference type="AlphaFoldDB" id="A0A8H6ZJ52"/>
<organism evidence="3 4">
    <name type="scientific">Mycena sanguinolenta</name>
    <dbReference type="NCBI Taxonomy" id="230812"/>
    <lineage>
        <taxon>Eukaryota</taxon>
        <taxon>Fungi</taxon>
        <taxon>Dikarya</taxon>
        <taxon>Basidiomycota</taxon>
        <taxon>Agaricomycotina</taxon>
        <taxon>Agaricomycetes</taxon>
        <taxon>Agaricomycetidae</taxon>
        <taxon>Agaricales</taxon>
        <taxon>Marasmiineae</taxon>
        <taxon>Mycenaceae</taxon>
        <taxon>Mycena</taxon>
    </lineage>
</organism>
<evidence type="ECO:0000313" key="3">
    <source>
        <dbReference type="EMBL" id="KAF7378337.1"/>
    </source>
</evidence>
<protein>
    <submittedName>
        <fullName evidence="3">Uncharacterized protein</fullName>
    </submittedName>
</protein>
<reference evidence="3" key="1">
    <citation type="submission" date="2020-05" db="EMBL/GenBank/DDBJ databases">
        <title>Mycena genomes resolve the evolution of fungal bioluminescence.</title>
        <authorList>
            <person name="Tsai I.J."/>
        </authorList>
    </citation>
    <scope>NUCLEOTIDE SEQUENCE</scope>
    <source>
        <strain evidence="3">160909Yilan</strain>
    </source>
</reference>
<keyword evidence="4" id="KW-1185">Reference proteome</keyword>
<keyword evidence="2" id="KW-0472">Membrane</keyword>
<proteinExistence type="predicted"/>
<feature type="transmembrane region" description="Helical" evidence="2">
    <location>
        <begin position="156"/>
        <end position="178"/>
    </location>
</feature>
<comment type="caution">
    <text evidence="3">The sequence shown here is derived from an EMBL/GenBank/DDBJ whole genome shotgun (WGS) entry which is preliminary data.</text>
</comment>
<evidence type="ECO:0000256" key="2">
    <source>
        <dbReference type="SAM" id="Phobius"/>
    </source>
</evidence>
<feature type="compositionally biased region" description="Basic and acidic residues" evidence="1">
    <location>
        <begin position="29"/>
        <end position="38"/>
    </location>
</feature>
<accession>A0A8H6ZJ52</accession>
<gene>
    <name evidence="3" type="ORF">MSAN_00259700</name>
</gene>
<dbReference type="Proteomes" id="UP000623467">
    <property type="component" value="Unassembled WGS sequence"/>
</dbReference>
<feature type="transmembrane region" description="Helical" evidence="2">
    <location>
        <begin position="185"/>
        <end position="204"/>
    </location>
</feature>
<name>A0A8H6ZJ52_9AGAR</name>
<evidence type="ECO:0000313" key="4">
    <source>
        <dbReference type="Proteomes" id="UP000623467"/>
    </source>
</evidence>
<feature type="region of interest" description="Disordered" evidence="1">
    <location>
        <begin position="27"/>
        <end position="51"/>
    </location>
</feature>
<feature type="compositionally biased region" description="Basic residues" evidence="1">
    <location>
        <begin position="39"/>
        <end position="51"/>
    </location>
</feature>
<sequence length="226" mass="27108">MPRFGHGPVPPSLSGCNVVDLTRRRRVREPKLRQERERRAHRVHAKRAHQKLRRKMREWEERWAQHWAQERECEERQRQQREQEEQERLKREQAEQWGRDQRKREREEQEREEYGRLQRRVQLTQMLEAPPEGRLLTLLSLFSAHFTLLFQPSSNLFTLAVFIMLAVLALGLIGWFIFLGLLITILAYLLLIISFMSHSTFALLSPRLKFTGTFIQFHRHSLPAIA</sequence>
<dbReference type="PROSITE" id="PS51257">
    <property type="entry name" value="PROKAR_LIPOPROTEIN"/>
    <property type="match status" value="1"/>
</dbReference>
<dbReference type="EMBL" id="JACAZH010000001">
    <property type="protein sequence ID" value="KAF7378337.1"/>
    <property type="molecule type" value="Genomic_DNA"/>
</dbReference>
<keyword evidence="2" id="KW-1133">Transmembrane helix</keyword>
<keyword evidence="2" id="KW-0812">Transmembrane</keyword>
<feature type="region of interest" description="Disordered" evidence="1">
    <location>
        <begin position="87"/>
        <end position="111"/>
    </location>
</feature>